<evidence type="ECO:0000256" key="2">
    <source>
        <dbReference type="ARBA" id="ARBA00001947"/>
    </source>
</evidence>
<dbReference type="FunFam" id="3.30.40.10:FF:000019">
    <property type="entry name" value="RBR-type E3 ubiquitin transferase"/>
    <property type="match status" value="1"/>
</dbReference>
<reference evidence="18 19" key="1">
    <citation type="journal article" date="2021" name="bioRxiv">
        <title>The Gossypium anomalum genome as a resource for cotton improvement and evolutionary analysis of hybrid incompatibility.</title>
        <authorList>
            <person name="Grover C.E."/>
            <person name="Yuan D."/>
            <person name="Arick M.A."/>
            <person name="Miller E.R."/>
            <person name="Hu G."/>
            <person name="Peterson D.G."/>
            <person name="Wendel J.F."/>
            <person name="Udall J.A."/>
        </authorList>
    </citation>
    <scope>NUCLEOTIDE SEQUENCE [LARGE SCALE GENOMIC DNA]</scope>
    <source>
        <strain evidence="18">JFW-Udall</strain>
        <tissue evidence="18">Leaf</tissue>
    </source>
</reference>
<keyword evidence="9" id="KW-0677">Repeat</keyword>
<name>A0A8J6D5D6_9ROSI</name>
<accession>A0A8J6D5D6</accession>
<feature type="domain" description="RanBP2-type" evidence="16">
    <location>
        <begin position="629"/>
        <end position="658"/>
    </location>
</feature>
<evidence type="ECO:0000256" key="11">
    <source>
        <dbReference type="ARBA" id="ARBA00022786"/>
    </source>
</evidence>
<evidence type="ECO:0000256" key="9">
    <source>
        <dbReference type="ARBA" id="ARBA00022737"/>
    </source>
</evidence>
<dbReference type="SMART" id="SM00547">
    <property type="entry name" value="ZnF_RBZ"/>
    <property type="match status" value="2"/>
</dbReference>
<dbReference type="GO" id="GO:0061630">
    <property type="term" value="F:ubiquitin protein ligase activity"/>
    <property type="evidence" value="ECO:0007669"/>
    <property type="project" value="UniProtKB-EC"/>
</dbReference>
<dbReference type="Pfam" id="PF00097">
    <property type="entry name" value="zf-C3HC4"/>
    <property type="match status" value="1"/>
</dbReference>
<comment type="catalytic activity">
    <reaction evidence="1">
        <text>[E2 ubiquitin-conjugating enzyme]-S-ubiquitinyl-L-cysteine + [acceptor protein]-L-lysine = [E2 ubiquitin-conjugating enzyme]-L-cysteine + [acceptor protein]-N(6)-ubiquitinyl-L-lysine.</text>
        <dbReference type="EC" id="2.3.2.31"/>
    </reaction>
</comment>
<evidence type="ECO:0000256" key="14">
    <source>
        <dbReference type="SAM" id="MobiDB-lite"/>
    </source>
</evidence>
<evidence type="ECO:0000256" key="3">
    <source>
        <dbReference type="ARBA" id="ARBA00003976"/>
    </source>
</evidence>
<comment type="caution">
    <text evidence="18">The sequence shown here is derived from an EMBL/GenBank/DDBJ whole genome shotgun (WGS) entry which is preliminary data.</text>
</comment>
<evidence type="ECO:0000313" key="19">
    <source>
        <dbReference type="Proteomes" id="UP000701853"/>
    </source>
</evidence>
<dbReference type="Gene3D" id="3.30.40.10">
    <property type="entry name" value="Zinc/RING finger domain, C3HC4 (zinc finger)"/>
    <property type="match status" value="1"/>
</dbReference>
<comment type="similarity">
    <text evidence="5">Belongs to the RBR family. Ariadne subfamily.</text>
</comment>
<dbReference type="AlphaFoldDB" id="A0A8J6D5D6"/>
<dbReference type="OrthoDB" id="10009520at2759"/>
<dbReference type="SUPFAM" id="SSF57850">
    <property type="entry name" value="RING/U-box"/>
    <property type="match status" value="3"/>
</dbReference>
<dbReference type="InterPro" id="IPR001841">
    <property type="entry name" value="Znf_RING"/>
</dbReference>
<dbReference type="InterPro" id="IPR013083">
    <property type="entry name" value="Znf_RING/FYVE/PHD"/>
</dbReference>
<dbReference type="Proteomes" id="UP000701853">
    <property type="component" value="Chromosome 5"/>
</dbReference>
<dbReference type="PROSITE" id="PS01358">
    <property type="entry name" value="ZF_RANBP2_1"/>
    <property type="match status" value="1"/>
</dbReference>
<dbReference type="PROSITE" id="PS50199">
    <property type="entry name" value="ZF_RANBP2_2"/>
    <property type="match status" value="1"/>
</dbReference>
<dbReference type="SMART" id="SM00647">
    <property type="entry name" value="IBR"/>
    <property type="match status" value="2"/>
</dbReference>
<organism evidence="18 19">
    <name type="scientific">Gossypium anomalum</name>
    <dbReference type="NCBI Taxonomy" id="47600"/>
    <lineage>
        <taxon>Eukaryota</taxon>
        <taxon>Viridiplantae</taxon>
        <taxon>Streptophyta</taxon>
        <taxon>Embryophyta</taxon>
        <taxon>Tracheophyta</taxon>
        <taxon>Spermatophyta</taxon>
        <taxon>Magnoliopsida</taxon>
        <taxon>eudicotyledons</taxon>
        <taxon>Gunneridae</taxon>
        <taxon>Pentapetalae</taxon>
        <taxon>rosids</taxon>
        <taxon>malvids</taxon>
        <taxon>Malvales</taxon>
        <taxon>Malvaceae</taxon>
        <taxon>Malvoideae</taxon>
        <taxon>Gossypium</taxon>
    </lineage>
</organism>
<evidence type="ECO:0000256" key="1">
    <source>
        <dbReference type="ARBA" id="ARBA00001798"/>
    </source>
</evidence>
<dbReference type="PROSITE" id="PS51873">
    <property type="entry name" value="TRIAD"/>
    <property type="match status" value="1"/>
</dbReference>
<evidence type="ECO:0000256" key="8">
    <source>
        <dbReference type="ARBA" id="ARBA00022723"/>
    </source>
</evidence>
<dbReference type="EC" id="2.3.2.31" evidence="6"/>
<keyword evidence="11" id="KW-0833">Ubl conjugation pathway</keyword>
<evidence type="ECO:0000256" key="7">
    <source>
        <dbReference type="ARBA" id="ARBA00022679"/>
    </source>
</evidence>
<evidence type="ECO:0000256" key="10">
    <source>
        <dbReference type="ARBA" id="ARBA00022771"/>
    </source>
</evidence>
<evidence type="ECO:0000256" key="5">
    <source>
        <dbReference type="ARBA" id="ARBA00005884"/>
    </source>
</evidence>
<keyword evidence="12" id="KW-0862">Zinc</keyword>
<evidence type="ECO:0000259" key="16">
    <source>
        <dbReference type="PROSITE" id="PS50199"/>
    </source>
</evidence>
<comment type="pathway">
    <text evidence="4">Protein modification; protein ubiquitination.</text>
</comment>
<comment type="cofactor">
    <cofactor evidence="2">
        <name>Zn(2+)</name>
        <dbReference type="ChEBI" id="CHEBI:29105"/>
    </cofactor>
</comment>
<dbReference type="CDD" id="cd20346">
    <property type="entry name" value="BRcat_RBR_ANKIB1"/>
    <property type="match status" value="1"/>
</dbReference>
<evidence type="ECO:0000256" key="4">
    <source>
        <dbReference type="ARBA" id="ARBA00004906"/>
    </source>
</evidence>
<comment type="function">
    <text evidence="3">Might act as an E3 ubiquitin-protein ligase, or as part of E3 complex, which accepts ubiquitin from specific E2 ubiquitin-conjugating enzymes and then transfers it to substrates.</text>
</comment>
<dbReference type="InterPro" id="IPR018957">
    <property type="entry name" value="Znf_C3HC4_RING-type"/>
</dbReference>
<dbReference type="InterPro" id="IPR045840">
    <property type="entry name" value="Ariadne"/>
</dbReference>
<dbReference type="InterPro" id="IPR002867">
    <property type="entry name" value="IBR_dom"/>
</dbReference>
<feature type="domain" description="RING-type" evidence="17">
    <location>
        <begin position="169"/>
        <end position="375"/>
    </location>
</feature>
<gene>
    <name evidence="18" type="ORF">CXB51_011483</name>
</gene>
<dbReference type="InterPro" id="IPR044066">
    <property type="entry name" value="TRIAD_supradom"/>
</dbReference>
<keyword evidence="19" id="KW-1185">Reference proteome</keyword>
<dbReference type="InterPro" id="IPR048962">
    <property type="entry name" value="ARIH1-like_UBL"/>
</dbReference>
<dbReference type="Pfam" id="PF01485">
    <property type="entry name" value="IBR"/>
    <property type="match status" value="1"/>
</dbReference>
<keyword evidence="10 13" id="KW-0863">Zinc-finger</keyword>
<dbReference type="InterPro" id="IPR031127">
    <property type="entry name" value="E3_UB_ligase_RBR"/>
</dbReference>
<dbReference type="Gene3D" id="1.20.120.1750">
    <property type="match status" value="1"/>
</dbReference>
<dbReference type="Pfam" id="PF19422">
    <property type="entry name" value="Ariadne"/>
    <property type="match status" value="1"/>
</dbReference>
<dbReference type="InterPro" id="IPR001876">
    <property type="entry name" value="Znf_RanBP2"/>
</dbReference>
<keyword evidence="7" id="KW-0808">Transferase</keyword>
<sequence>MAASDSDDVNLAYDDTADDYFYLDDTDDDLHPPQASDNLDDDQLQGSDSHNDDDDDLLQSSDRHDDGDHDCDDNDDGDENALEEDDHDSPISGQNYSVLTEADIRHRIKDNIAEVSSVLSISKNEASSLLLHYNWSVNNIFDSWFADEKAAREKAGLFLEPLIESPDHGSSICVICFEDYPCDGTKSTSCGHRYCNDCWSSYIKTAIADGPQSLLLTCPHPSCRAAVGEDMVGLFASEKEKNKYSSYIVMSYIESKKMIKWCPGPGCENAIDFVAGSENLDVSCLCSHSFCWNCTQDAHRPVDCETVTKWMSKNSSESENVNYILAFTKPCPKCKRPIEKNMGCSHMTCRAPCLYEFCWLCLGDWKNHGTCNRFKGNPEEEKREKAKQYVMKYTHYFERWATNQNSMKKGAAELQKVQTEQIEVLSRIQAQPLAEISFVTEAWKQIIECRRVLAWTYAYGFYLPEECEAKRNLFEYLQGQAESGLERLHDCAEKELLPYLKDKISVEGFIEFRKKLTLLTRVTRNYFDNLVAALQNGLSDVNSGSSSVSKKRKSNWAAAAVNAAPVLDTNINESNWAAAAVNAAPVLDTNINDNSATAPAAAASAMEPWACAYCSYENQSSATNCAMCGRGSWTCDVCTYANSRTSATCAMCTDAPEP</sequence>
<dbReference type="Pfam" id="PF22605">
    <property type="entry name" value="IBR_2"/>
    <property type="match status" value="1"/>
</dbReference>
<dbReference type="Pfam" id="PF21235">
    <property type="entry name" value="UBA_ARI1"/>
    <property type="match status" value="1"/>
</dbReference>
<dbReference type="PROSITE" id="PS50089">
    <property type="entry name" value="ZF_RING_2"/>
    <property type="match status" value="1"/>
</dbReference>
<evidence type="ECO:0000259" key="15">
    <source>
        <dbReference type="PROSITE" id="PS50089"/>
    </source>
</evidence>
<feature type="domain" description="RING-type" evidence="15">
    <location>
        <begin position="173"/>
        <end position="219"/>
    </location>
</feature>
<evidence type="ECO:0000256" key="6">
    <source>
        <dbReference type="ARBA" id="ARBA00012251"/>
    </source>
</evidence>
<evidence type="ECO:0000313" key="18">
    <source>
        <dbReference type="EMBL" id="KAG8494195.1"/>
    </source>
</evidence>
<dbReference type="EMBL" id="JAHUZN010000005">
    <property type="protein sequence ID" value="KAG8494195.1"/>
    <property type="molecule type" value="Genomic_DNA"/>
</dbReference>
<evidence type="ECO:0000259" key="17">
    <source>
        <dbReference type="PROSITE" id="PS51873"/>
    </source>
</evidence>
<feature type="compositionally biased region" description="Acidic residues" evidence="14">
    <location>
        <begin position="68"/>
        <end position="87"/>
    </location>
</feature>
<evidence type="ECO:0000256" key="13">
    <source>
        <dbReference type="PROSITE-ProRule" id="PRU00322"/>
    </source>
</evidence>
<dbReference type="GO" id="GO:0008270">
    <property type="term" value="F:zinc ion binding"/>
    <property type="evidence" value="ECO:0007669"/>
    <property type="project" value="UniProtKB-KW"/>
</dbReference>
<dbReference type="UniPathway" id="UPA00143"/>
<keyword evidence="8" id="KW-0479">Metal-binding</keyword>
<evidence type="ECO:0000256" key="12">
    <source>
        <dbReference type="ARBA" id="ARBA00022833"/>
    </source>
</evidence>
<dbReference type="GO" id="GO:0016567">
    <property type="term" value="P:protein ubiquitination"/>
    <property type="evidence" value="ECO:0007669"/>
    <property type="project" value="UniProtKB-UniPathway"/>
</dbReference>
<feature type="region of interest" description="Disordered" evidence="14">
    <location>
        <begin position="21"/>
        <end position="95"/>
    </location>
</feature>
<dbReference type="InterPro" id="IPR054694">
    <property type="entry name" value="Parkin-like_IBR"/>
</dbReference>
<dbReference type="FunFam" id="1.20.120.1750:FF:000027">
    <property type="entry name" value="RBR-type E3 ubiquitin transferase"/>
    <property type="match status" value="1"/>
</dbReference>
<protein>
    <recommendedName>
        <fullName evidence="6">RBR-type E3 ubiquitin transferase</fullName>
        <ecNumber evidence="6">2.3.2.31</ecNumber>
    </recommendedName>
</protein>
<dbReference type="PANTHER" id="PTHR11685">
    <property type="entry name" value="RBR FAMILY RING FINGER AND IBR DOMAIN-CONTAINING"/>
    <property type="match status" value="1"/>
</dbReference>
<proteinExistence type="inferred from homology"/>